<dbReference type="SUPFAM" id="SSF54160">
    <property type="entry name" value="Chromo domain-like"/>
    <property type="match status" value="1"/>
</dbReference>
<evidence type="ECO:0000256" key="11">
    <source>
        <dbReference type="ARBA" id="ARBA00022908"/>
    </source>
</evidence>
<keyword evidence="9" id="KW-0460">Magnesium</keyword>
<dbReference type="InterPro" id="IPR012337">
    <property type="entry name" value="RNaseH-like_sf"/>
</dbReference>
<dbReference type="GO" id="GO:0003887">
    <property type="term" value="F:DNA-directed DNA polymerase activity"/>
    <property type="evidence" value="ECO:0007669"/>
    <property type="project" value="UniProtKB-KW"/>
</dbReference>
<accession>A0A834SYA7</accession>
<dbReference type="OrthoDB" id="2013610at2759"/>
<dbReference type="Gene3D" id="1.10.340.70">
    <property type="match status" value="1"/>
</dbReference>
<feature type="domain" description="Integrase catalytic" evidence="18">
    <location>
        <begin position="533"/>
        <end position="692"/>
    </location>
</feature>
<keyword evidence="5" id="KW-0479">Metal-binding</keyword>
<keyword evidence="11" id="KW-0229">DNA integration</keyword>
<dbReference type="InterPro" id="IPR036397">
    <property type="entry name" value="RNaseH_sf"/>
</dbReference>
<dbReference type="Gene3D" id="3.10.20.370">
    <property type="match status" value="1"/>
</dbReference>
<dbReference type="InterPro" id="IPR050951">
    <property type="entry name" value="Retrovirus_Pol_polyprotein"/>
</dbReference>
<dbReference type="InterPro" id="IPR041588">
    <property type="entry name" value="Integrase_H2C2"/>
</dbReference>
<dbReference type="PANTHER" id="PTHR37984">
    <property type="entry name" value="PROTEIN CBG26694"/>
    <property type="match status" value="1"/>
</dbReference>
<dbReference type="InterPro" id="IPR043502">
    <property type="entry name" value="DNA/RNA_pol_sf"/>
</dbReference>
<dbReference type="Pfam" id="PF08284">
    <property type="entry name" value="RVP_2"/>
    <property type="match status" value="1"/>
</dbReference>
<evidence type="ECO:0000256" key="17">
    <source>
        <dbReference type="SAM" id="MobiDB-lite"/>
    </source>
</evidence>
<dbReference type="Gene3D" id="3.30.420.10">
    <property type="entry name" value="Ribonuclease H-like superfamily/Ribonuclease H"/>
    <property type="match status" value="1"/>
</dbReference>
<dbReference type="Gene3D" id="2.40.70.10">
    <property type="entry name" value="Acid Proteases"/>
    <property type="match status" value="1"/>
</dbReference>
<evidence type="ECO:0000256" key="1">
    <source>
        <dbReference type="ARBA" id="ARBA00022670"/>
    </source>
</evidence>
<dbReference type="InterPro" id="IPR016197">
    <property type="entry name" value="Chromo-like_dom_sf"/>
</dbReference>
<dbReference type="InterPro" id="IPR043128">
    <property type="entry name" value="Rev_trsase/Diguanyl_cyclase"/>
</dbReference>
<dbReference type="InterPro" id="IPR041577">
    <property type="entry name" value="RT_RNaseH_2"/>
</dbReference>
<dbReference type="EMBL" id="JAAIUW010000010">
    <property type="protein sequence ID" value="KAF7811918.1"/>
    <property type="molecule type" value="Genomic_DNA"/>
</dbReference>
<keyword evidence="6" id="KW-0064">Aspartyl protease</keyword>
<feature type="region of interest" description="Disordered" evidence="17">
    <location>
        <begin position="1"/>
        <end position="20"/>
    </location>
</feature>
<reference evidence="19" key="1">
    <citation type="submission" date="2020-09" db="EMBL/GenBank/DDBJ databases">
        <title>Genome-Enabled Discovery of Anthraquinone Biosynthesis in Senna tora.</title>
        <authorList>
            <person name="Kang S.-H."/>
            <person name="Pandey R.P."/>
            <person name="Lee C.-M."/>
            <person name="Sim J.-S."/>
            <person name="Jeong J.-T."/>
            <person name="Choi B.-S."/>
            <person name="Jung M."/>
            <person name="Ginzburg D."/>
            <person name="Zhao K."/>
            <person name="Won S.Y."/>
            <person name="Oh T.-J."/>
            <person name="Yu Y."/>
            <person name="Kim N.-H."/>
            <person name="Lee O.R."/>
            <person name="Lee T.-H."/>
            <person name="Bashyal P."/>
            <person name="Kim T.-S."/>
            <person name="Lee W.-H."/>
            <person name="Kawkins C."/>
            <person name="Kim C.-K."/>
            <person name="Kim J.S."/>
            <person name="Ahn B.O."/>
            <person name="Rhee S.Y."/>
            <person name="Sohng J.K."/>
        </authorList>
    </citation>
    <scope>NUCLEOTIDE SEQUENCE</scope>
    <source>
        <tissue evidence="19">Leaf</tissue>
    </source>
</reference>
<evidence type="ECO:0000256" key="4">
    <source>
        <dbReference type="ARBA" id="ARBA00022722"/>
    </source>
</evidence>
<dbReference type="SUPFAM" id="SSF53098">
    <property type="entry name" value="Ribonuclease H-like"/>
    <property type="match status" value="1"/>
</dbReference>
<evidence type="ECO:0000256" key="13">
    <source>
        <dbReference type="ARBA" id="ARBA00022932"/>
    </source>
</evidence>
<keyword evidence="13" id="KW-0239">DNA-directed DNA polymerase</keyword>
<protein>
    <submittedName>
        <fullName evidence="19">Transposon Ty3-G Gag-Pol polyprotein</fullName>
    </submittedName>
</protein>
<dbReference type="GO" id="GO:0003964">
    <property type="term" value="F:RNA-directed DNA polymerase activity"/>
    <property type="evidence" value="ECO:0007669"/>
    <property type="project" value="UniProtKB-KW"/>
</dbReference>
<gene>
    <name evidence="19" type="ORF">G2W53_032894</name>
</gene>
<dbReference type="SUPFAM" id="SSF50630">
    <property type="entry name" value="Acid proteases"/>
    <property type="match status" value="1"/>
</dbReference>
<dbReference type="InterPro" id="IPR056924">
    <property type="entry name" value="SH3_Tf2-1"/>
</dbReference>
<dbReference type="InterPro" id="IPR001969">
    <property type="entry name" value="Aspartic_peptidase_AS"/>
</dbReference>
<evidence type="ECO:0000256" key="15">
    <source>
        <dbReference type="ARBA" id="ARBA00023172"/>
    </source>
</evidence>
<dbReference type="InterPro" id="IPR001584">
    <property type="entry name" value="Integrase_cat-core"/>
</dbReference>
<evidence type="ECO:0000256" key="3">
    <source>
        <dbReference type="ARBA" id="ARBA00022695"/>
    </source>
</evidence>
<keyword evidence="2" id="KW-0808">Transferase</keyword>
<dbReference type="FunFam" id="1.10.340.70:FF:000001">
    <property type="entry name" value="Retrovirus-related Pol polyprotein from transposon gypsy-like Protein"/>
    <property type="match status" value="1"/>
</dbReference>
<comment type="caution">
    <text evidence="19">The sequence shown here is derived from an EMBL/GenBank/DDBJ whole genome shotgun (WGS) entry which is preliminary data.</text>
</comment>
<dbReference type="GO" id="GO:0003723">
    <property type="term" value="F:RNA binding"/>
    <property type="evidence" value="ECO:0007669"/>
    <property type="project" value="UniProtKB-KW"/>
</dbReference>
<dbReference type="Proteomes" id="UP000634136">
    <property type="component" value="Unassembled WGS sequence"/>
</dbReference>
<dbReference type="Pfam" id="PF17919">
    <property type="entry name" value="RT_RNaseH_2"/>
    <property type="match status" value="1"/>
</dbReference>
<dbReference type="GO" id="GO:0046872">
    <property type="term" value="F:metal ion binding"/>
    <property type="evidence" value="ECO:0007669"/>
    <property type="project" value="UniProtKB-KW"/>
</dbReference>
<keyword evidence="4" id="KW-0540">Nuclease</keyword>
<dbReference type="InterPro" id="IPR021109">
    <property type="entry name" value="Peptidase_aspartic_dom_sf"/>
</dbReference>
<evidence type="ECO:0000256" key="6">
    <source>
        <dbReference type="ARBA" id="ARBA00022750"/>
    </source>
</evidence>
<dbReference type="PANTHER" id="PTHR37984:SF5">
    <property type="entry name" value="PROTEIN NYNRIN-LIKE"/>
    <property type="match status" value="1"/>
</dbReference>
<keyword evidence="3" id="KW-0548">Nucleotidyltransferase</keyword>
<dbReference type="PROSITE" id="PS50994">
    <property type="entry name" value="INTEGRASE"/>
    <property type="match status" value="1"/>
</dbReference>
<organism evidence="19 20">
    <name type="scientific">Senna tora</name>
    <dbReference type="NCBI Taxonomy" id="362788"/>
    <lineage>
        <taxon>Eukaryota</taxon>
        <taxon>Viridiplantae</taxon>
        <taxon>Streptophyta</taxon>
        <taxon>Embryophyta</taxon>
        <taxon>Tracheophyta</taxon>
        <taxon>Spermatophyta</taxon>
        <taxon>Magnoliopsida</taxon>
        <taxon>eudicotyledons</taxon>
        <taxon>Gunneridae</taxon>
        <taxon>Pentapetalae</taxon>
        <taxon>rosids</taxon>
        <taxon>fabids</taxon>
        <taxon>Fabales</taxon>
        <taxon>Fabaceae</taxon>
        <taxon>Caesalpinioideae</taxon>
        <taxon>Cassia clade</taxon>
        <taxon>Senna</taxon>
    </lineage>
</organism>
<evidence type="ECO:0000256" key="9">
    <source>
        <dbReference type="ARBA" id="ARBA00022842"/>
    </source>
</evidence>
<dbReference type="GO" id="GO:0015074">
    <property type="term" value="P:DNA integration"/>
    <property type="evidence" value="ECO:0007669"/>
    <property type="project" value="UniProtKB-KW"/>
</dbReference>
<evidence type="ECO:0000256" key="2">
    <source>
        <dbReference type="ARBA" id="ARBA00022679"/>
    </source>
</evidence>
<keyword evidence="15" id="KW-0233">DNA recombination</keyword>
<dbReference type="GO" id="GO:0006310">
    <property type="term" value="P:DNA recombination"/>
    <property type="evidence" value="ECO:0007669"/>
    <property type="project" value="UniProtKB-KW"/>
</dbReference>
<evidence type="ECO:0000313" key="20">
    <source>
        <dbReference type="Proteomes" id="UP000634136"/>
    </source>
</evidence>
<evidence type="ECO:0000256" key="8">
    <source>
        <dbReference type="ARBA" id="ARBA00022801"/>
    </source>
</evidence>
<evidence type="ECO:0000313" key="19">
    <source>
        <dbReference type="EMBL" id="KAF7811918.1"/>
    </source>
</evidence>
<dbReference type="SUPFAM" id="SSF56672">
    <property type="entry name" value="DNA/RNA polymerases"/>
    <property type="match status" value="1"/>
</dbReference>
<dbReference type="CDD" id="cd00303">
    <property type="entry name" value="retropepsin_like"/>
    <property type="match status" value="1"/>
</dbReference>
<evidence type="ECO:0000256" key="7">
    <source>
        <dbReference type="ARBA" id="ARBA00022759"/>
    </source>
</evidence>
<keyword evidence="20" id="KW-1185">Reference proteome</keyword>
<dbReference type="PROSITE" id="PS00141">
    <property type="entry name" value="ASP_PROTEASE"/>
    <property type="match status" value="1"/>
</dbReference>
<feature type="region of interest" description="Disordered" evidence="17">
    <location>
        <begin position="907"/>
        <end position="926"/>
    </location>
</feature>
<evidence type="ECO:0000256" key="16">
    <source>
        <dbReference type="ARBA" id="ARBA00023268"/>
    </source>
</evidence>
<sequence length="926" mass="104125">MLGSAHEEVSPEVPVELEKEDSTVTPKISFNALEGQFHPSTLRVSGSYMGHKISVLIDTGSTHNFIKSDVAHRLQLPLEDINPFRVQIGSGAFLLCSAKCSAVPLKLQEHAVTVDLFVLDIKGSDVVLGVQWLAELGDVMTNHKELTLTFQTPTGVTKLQVLTEPTNREEQDLPDPVRQLLHDYSMVFAAPKGLPPPRAIDHKIELLHGSRTVSVLQTLKHHTLFAKQSKCSFCTSTVEYLGHIISKDGVHVDPKKIAAMVDWPTPVNVRQLRGFLGLTVAEKAFQQLKLCMTRAPVLALPNFNLPFVVDTDASNTGIGAVLIQNGHPVAFFIKKLCNKLSNASTYVRELYAITQAVAKWRHYLLGRKFTYDIIYRPGRTNVVADALSRKEELTITDQDGGVLLSMAALQSELGADLGRCNSTNSTLLDLHNQFHQQLLSSSYTVVNGILYFEGRAVIPDDDLVLKQKILELFHASPIGGHGGVTKTFKSIAELFYWRNLRKEVETFVSKCLVCQQVKPLNTKKQGLLQPIPVPVKPWNEVTMDFITNLPASSGFSAIMVVVDKFTKVAHFAALKSGYTASKVAARFVEVVVKLHGFPGRIISDRDSIFLSQFWKNLMAFSGTKLAYSTAYHPETDGQTEVVNRCLEQYLRSFTSDFPHKWYNFLPWAELWYNSTFHFAIGMSPYKALYGVSPSPLPGYDSGSCVVESVDELLQERLRIQEALRLNLSKAQQRMKKQADKKRQDKEFAVGDYVLIKFHHYKQSSATNRLNYKLSKRYFGPYLIEHRVGKLAYKLKLPEGCKVHPVFHVALLKEFHGKVPVQDAPIPVDVLPEELLPAAIVDMKWESRGSDNLKLVLVEWLGRPRDEATWRNGICWLRPFLTSTLRTRLSLKRGVLIQKELQPKTLRPKKPMLWSRDQRGRTQSQLG</sequence>
<dbReference type="AlphaFoldDB" id="A0A834SYA7"/>
<name>A0A834SYA7_9FABA</name>
<evidence type="ECO:0000256" key="14">
    <source>
        <dbReference type="ARBA" id="ARBA00023125"/>
    </source>
</evidence>
<keyword evidence="14" id="KW-0238">DNA-binding</keyword>
<keyword evidence="8" id="KW-0378">Hydrolase</keyword>
<keyword evidence="12" id="KW-0695">RNA-directed DNA polymerase</keyword>
<keyword evidence="10" id="KW-0694">RNA-binding</keyword>
<dbReference type="GO" id="GO:0004190">
    <property type="term" value="F:aspartic-type endopeptidase activity"/>
    <property type="evidence" value="ECO:0007669"/>
    <property type="project" value="UniProtKB-KW"/>
</dbReference>
<dbReference type="Gene3D" id="3.30.70.270">
    <property type="match status" value="1"/>
</dbReference>
<evidence type="ECO:0000256" key="10">
    <source>
        <dbReference type="ARBA" id="ARBA00022884"/>
    </source>
</evidence>
<keyword evidence="16" id="KW-0511">Multifunctional enzyme</keyword>
<dbReference type="GO" id="GO:0006508">
    <property type="term" value="P:proteolysis"/>
    <property type="evidence" value="ECO:0007669"/>
    <property type="project" value="UniProtKB-KW"/>
</dbReference>
<keyword evidence="1" id="KW-0645">Protease</keyword>
<evidence type="ECO:0000259" key="18">
    <source>
        <dbReference type="PROSITE" id="PS50994"/>
    </source>
</evidence>
<dbReference type="Pfam" id="PF17921">
    <property type="entry name" value="Integrase_H2C2"/>
    <property type="match status" value="1"/>
</dbReference>
<dbReference type="Pfam" id="PF24626">
    <property type="entry name" value="SH3_Tf2-1"/>
    <property type="match status" value="1"/>
</dbReference>
<dbReference type="GO" id="GO:0003677">
    <property type="term" value="F:DNA binding"/>
    <property type="evidence" value="ECO:0007669"/>
    <property type="project" value="UniProtKB-KW"/>
</dbReference>
<evidence type="ECO:0000256" key="12">
    <source>
        <dbReference type="ARBA" id="ARBA00022918"/>
    </source>
</evidence>
<evidence type="ECO:0000256" key="5">
    <source>
        <dbReference type="ARBA" id="ARBA00022723"/>
    </source>
</evidence>
<keyword evidence="7" id="KW-0255">Endonuclease</keyword>
<proteinExistence type="predicted"/>
<dbReference type="CDD" id="cd09274">
    <property type="entry name" value="RNase_HI_RT_Ty3"/>
    <property type="match status" value="1"/>
</dbReference>
<dbReference type="GO" id="GO:0004519">
    <property type="term" value="F:endonuclease activity"/>
    <property type="evidence" value="ECO:0007669"/>
    <property type="project" value="UniProtKB-KW"/>
</dbReference>